<evidence type="ECO:0000313" key="3">
    <source>
        <dbReference type="EMBL" id="EKC67077.1"/>
    </source>
</evidence>
<evidence type="ECO:0000256" key="2">
    <source>
        <dbReference type="ARBA" id="ARBA00023235"/>
    </source>
</evidence>
<sequence length="149" mass="17235">MKQEMEEELVSNILPFWINRMTDEVNGGFYGRITGREEVKPEAEKGAILNARILWTFSAAYRLLKRPEYLETATRAKRTLIDRFYDNEFGGVYWSLDYKGNPLDTKKQIYALGFAIYGLSEYARATGDDEALAYAIRLFETIEEHSLTP</sequence>
<dbReference type="InterPro" id="IPR012341">
    <property type="entry name" value="6hp_glycosidase-like_sf"/>
</dbReference>
<reference evidence="3" key="1">
    <citation type="journal article" date="2013" name="Environ. Microbiol.">
        <title>Microbiota from the distal guts of lean and obese adolescents exhibit partial functional redundancy besides clear differences in community structure.</title>
        <authorList>
            <person name="Ferrer M."/>
            <person name="Ruiz A."/>
            <person name="Lanza F."/>
            <person name="Haange S.B."/>
            <person name="Oberbach A."/>
            <person name="Till H."/>
            <person name="Bargiela R."/>
            <person name="Campoy C."/>
            <person name="Segura M.T."/>
            <person name="Richter M."/>
            <person name="von Bergen M."/>
            <person name="Seifert J."/>
            <person name="Suarez A."/>
        </authorList>
    </citation>
    <scope>NUCLEOTIDE SEQUENCE</scope>
</reference>
<gene>
    <name evidence="3" type="ORF">LEA_09487</name>
</gene>
<accession>K1T2H7</accession>
<dbReference type="PANTHER" id="PTHR15108">
    <property type="entry name" value="N-ACYLGLUCOSAMINE-2-EPIMERASE"/>
    <property type="match status" value="1"/>
</dbReference>
<dbReference type="GO" id="GO:0016853">
    <property type="term" value="F:isomerase activity"/>
    <property type="evidence" value="ECO:0007669"/>
    <property type="project" value="UniProtKB-KW"/>
</dbReference>
<dbReference type="InterPro" id="IPR010819">
    <property type="entry name" value="AGE/CE"/>
</dbReference>
<dbReference type="EMBL" id="AJWY01006357">
    <property type="protein sequence ID" value="EKC67077.1"/>
    <property type="molecule type" value="Genomic_DNA"/>
</dbReference>
<dbReference type="GO" id="GO:0005975">
    <property type="term" value="P:carbohydrate metabolic process"/>
    <property type="evidence" value="ECO:0007669"/>
    <property type="project" value="InterPro"/>
</dbReference>
<evidence type="ECO:0000256" key="1">
    <source>
        <dbReference type="ARBA" id="ARBA00008558"/>
    </source>
</evidence>
<proteinExistence type="inferred from homology"/>
<dbReference type="SUPFAM" id="SSF48208">
    <property type="entry name" value="Six-hairpin glycosidases"/>
    <property type="match status" value="1"/>
</dbReference>
<comment type="similarity">
    <text evidence="1">Belongs to the N-acylglucosamine 2-epimerase family.</text>
</comment>
<dbReference type="Gene3D" id="1.50.10.10">
    <property type="match status" value="1"/>
</dbReference>
<protein>
    <submittedName>
        <fullName evidence="3">N-acyl-D-glucosamine 2-epimerase</fullName>
    </submittedName>
</protein>
<dbReference type="Pfam" id="PF07221">
    <property type="entry name" value="GlcNAc_2-epim"/>
    <property type="match status" value="1"/>
</dbReference>
<name>K1T2H7_9ZZZZ</name>
<dbReference type="AlphaFoldDB" id="K1T2H7"/>
<organism evidence="3">
    <name type="scientific">human gut metagenome</name>
    <dbReference type="NCBI Taxonomy" id="408170"/>
    <lineage>
        <taxon>unclassified sequences</taxon>
        <taxon>metagenomes</taxon>
        <taxon>organismal metagenomes</taxon>
    </lineage>
</organism>
<keyword evidence="2" id="KW-0413">Isomerase</keyword>
<dbReference type="InterPro" id="IPR008928">
    <property type="entry name" value="6-hairpin_glycosidase_sf"/>
</dbReference>
<comment type="caution">
    <text evidence="3">The sequence shown here is derived from an EMBL/GenBank/DDBJ whole genome shotgun (WGS) entry which is preliminary data.</text>
</comment>